<dbReference type="Proteomes" id="UP000218288">
    <property type="component" value="Chromosome"/>
</dbReference>
<proteinExistence type="predicted"/>
<dbReference type="AlphaFoldDB" id="A0A160PN84"/>
<accession>A0A160PN84</accession>
<name>A0A160PN84_9HYPH</name>
<dbReference type="RefSeq" id="WP_162296239.1">
    <property type="nucleotide sequence ID" value="NZ_AP014809.1"/>
</dbReference>
<evidence type="ECO:0000313" key="2">
    <source>
        <dbReference type="Proteomes" id="UP000218288"/>
    </source>
</evidence>
<dbReference type="EMBL" id="AP014809">
    <property type="protein sequence ID" value="BAU93981.1"/>
    <property type="molecule type" value="Genomic_DNA"/>
</dbReference>
<evidence type="ECO:0000313" key="1">
    <source>
        <dbReference type="EMBL" id="BAU93981.1"/>
    </source>
</evidence>
<reference evidence="1 2" key="1">
    <citation type="journal article" date="2016" name="Genome Announc.">
        <title>Complete Genome Sequence of Methylobacterium populi P-1M, Isolated from Pink-Pigmented Household Biofilm.</title>
        <authorList>
            <person name="Morohoshi T."/>
            <person name="Ikeda T."/>
        </authorList>
    </citation>
    <scope>NUCLEOTIDE SEQUENCE [LARGE SCALE GENOMIC DNA]</scope>
    <source>
        <strain evidence="1 2">P-1M</strain>
    </source>
</reference>
<gene>
    <name evidence="1" type="ORF">MPPM_5376</name>
</gene>
<organism evidence="1 2">
    <name type="scientific">Methylorubrum populi</name>
    <dbReference type="NCBI Taxonomy" id="223967"/>
    <lineage>
        <taxon>Bacteria</taxon>
        <taxon>Pseudomonadati</taxon>
        <taxon>Pseudomonadota</taxon>
        <taxon>Alphaproteobacteria</taxon>
        <taxon>Hyphomicrobiales</taxon>
        <taxon>Methylobacteriaceae</taxon>
        <taxon>Methylorubrum</taxon>
    </lineage>
</organism>
<protein>
    <submittedName>
        <fullName evidence="1">Uncharacterized protein</fullName>
    </submittedName>
</protein>
<sequence length="74" mass="7724">MALSTLIRAERVDVGLFNLGRALVRGAGGAGARLIQAAMKSVRPVAEKKLMLNATGNVMYAASCRPPDPIGARC</sequence>